<evidence type="ECO:0000313" key="7">
    <source>
        <dbReference type="Proteomes" id="UP000695000"/>
    </source>
</evidence>
<protein>
    <submittedName>
        <fullName evidence="8">Organic cation transporter protein-like</fullName>
    </submittedName>
</protein>
<feature type="transmembrane region" description="Helical" evidence="5">
    <location>
        <begin position="413"/>
        <end position="433"/>
    </location>
</feature>
<keyword evidence="2 5" id="KW-0812">Transmembrane</keyword>
<proteinExistence type="predicted"/>
<feature type="transmembrane region" description="Helical" evidence="5">
    <location>
        <begin position="353"/>
        <end position="375"/>
    </location>
</feature>
<gene>
    <name evidence="8" type="primary">LOC108563608</name>
</gene>
<feature type="domain" description="Major facilitator superfamily (MFS) profile" evidence="6">
    <location>
        <begin position="19"/>
        <end position="498"/>
    </location>
</feature>
<feature type="transmembrane region" description="Helical" evidence="5">
    <location>
        <begin position="179"/>
        <end position="200"/>
    </location>
</feature>
<feature type="transmembrane region" description="Helical" evidence="5">
    <location>
        <begin position="382"/>
        <end position="401"/>
    </location>
</feature>
<sequence length="535" mass="60262">MDLLEKTVGDFGKWQLRISICMALLKFPIAWFQLGIVFLAPPTDHWCRQPEDFKLLTVEDWIEHIRPYGNETNYDDTKVKCLMRNVELPHVRELMPCKWGYDYDKSVIHSSIITEFNLVCGKESLVDVTQMTLMLGVLFGNIIFGVMADRIGRKKTLIASIIMQSACGMLSAWSPWLELFLVLRFLMAVANGGTMVTSFVMCMEVVGGIWRIIVPILYQIPFGIGNTLMAGLAYYLRDWRELQLALSVFSGFFIVYIWLIPESPRWLIATGKRKEAAVILEKAAKHNGMDEREVKKAFLAVPETKQEERAKFSSVLKTPNLRKRTLLLCVNWLICGVTFYGFTQYLGQIGSNIYFTVAVGGLITIPGTMMCVFIIKRYGRKWTIASSYFFISLCFLGILLIPTGRFVHDWPRISFAGLGIIGLSIATPALYLFTGELFPTVLRNAGVGGTVMWMRLGSMASPFVISLKTYSAHLPLIILASLTLLQSILILPLPESSALLPDTVKDIEMSEIVNNNDILNGNYLSVPIKVPEEDE</sequence>
<feature type="transmembrane region" description="Helical" evidence="5">
    <location>
        <begin position="131"/>
        <end position="149"/>
    </location>
</feature>
<reference evidence="8" key="1">
    <citation type="submission" date="2025-08" db="UniProtKB">
        <authorList>
            <consortium name="RefSeq"/>
        </authorList>
    </citation>
    <scope>IDENTIFICATION</scope>
    <source>
        <tissue evidence="8">Whole Larva</tissue>
    </source>
</reference>
<dbReference type="InterPro" id="IPR011701">
    <property type="entry name" value="MFS"/>
</dbReference>
<keyword evidence="4 5" id="KW-0472">Membrane</keyword>
<evidence type="ECO:0000259" key="6">
    <source>
        <dbReference type="PROSITE" id="PS50850"/>
    </source>
</evidence>
<dbReference type="InterPro" id="IPR036259">
    <property type="entry name" value="MFS_trans_sf"/>
</dbReference>
<dbReference type="Proteomes" id="UP000695000">
    <property type="component" value="Unplaced"/>
</dbReference>
<feature type="transmembrane region" description="Helical" evidence="5">
    <location>
        <begin position="156"/>
        <end position="173"/>
    </location>
</feature>
<evidence type="ECO:0000256" key="1">
    <source>
        <dbReference type="ARBA" id="ARBA00004141"/>
    </source>
</evidence>
<evidence type="ECO:0000256" key="3">
    <source>
        <dbReference type="ARBA" id="ARBA00022989"/>
    </source>
</evidence>
<accession>A0ABM1MTC7</accession>
<name>A0ABM1MTC7_NICVS</name>
<feature type="transmembrane region" description="Helical" evidence="5">
    <location>
        <begin position="20"/>
        <end position="40"/>
    </location>
</feature>
<dbReference type="Gene3D" id="1.20.1250.20">
    <property type="entry name" value="MFS general substrate transporter like domains"/>
    <property type="match status" value="1"/>
</dbReference>
<feature type="transmembrane region" description="Helical" evidence="5">
    <location>
        <begin position="326"/>
        <end position="347"/>
    </location>
</feature>
<dbReference type="RefSeq" id="XP_017777827.1">
    <property type="nucleotide sequence ID" value="XM_017922338.1"/>
</dbReference>
<dbReference type="InterPro" id="IPR020846">
    <property type="entry name" value="MFS_dom"/>
</dbReference>
<dbReference type="GeneID" id="108563608"/>
<keyword evidence="7" id="KW-1185">Reference proteome</keyword>
<comment type="subcellular location">
    <subcellularLocation>
        <location evidence="1">Membrane</location>
        <topology evidence="1">Multi-pass membrane protein</topology>
    </subcellularLocation>
</comment>
<dbReference type="Pfam" id="PF07690">
    <property type="entry name" value="MFS_1"/>
    <property type="match status" value="1"/>
</dbReference>
<feature type="transmembrane region" description="Helical" evidence="5">
    <location>
        <begin position="242"/>
        <end position="260"/>
    </location>
</feature>
<dbReference type="PROSITE" id="PS50850">
    <property type="entry name" value="MFS"/>
    <property type="match status" value="1"/>
</dbReference>
<dbReference type="PANTHER" id="PTHR24064">
    <property type="entry name" value="SOLUTE CARRIER FAMILY 22 MEMBER"/>
    <property type="match status" value="1"/>
</dbReference>
<keyword evidence="3 5" id="KW-1133">Transmembrane helix</keyword>
<evidence type="ECO:0000256" key="5">
    <source>
        <dbReference type="SAM" id="Phobius"/>
    </source>
</evidence>
<feature type="transmembrane region" description="Helical" evidence="5">
    <location>
        <begin position="212"/>
        <end position="236"/>
    </location>
</feature>
<evidence type="ECO:0000313" key="8">
    <source>
        <dbReference type="RefSeq" id="XP_017777827.1"/>
    </source>
</evidence>
<evidence type="ECO:0000256" key="2">
    <source>
        <dbReference type="ARBA" id="ARBA00022692"/>
    </source>
</evidence>
<evidence type="ECO:0000256" key="4">
    <source>
        <dbReference type="ARBA" id="ARBA00023136"/>
    </source>
</evidence>
<organism evidence="7 8">
    <name type="scientific">Nicrophorus vespilloides</name>
    <name type="common">Boreal carrion beetle</name>
    <dbReference type="NCBI Taxonomy" id="110193"/>
    <lineage>
        <taxon>Eukaryota</taxon>
        <taxon>Metazoa</taxon>
        <taxon>Ecdysozoa</taxon>
        <taxon>Arthropoda</taxon>
        <taxon>Hexapoda</taxon>
        <taxon>Insecta</taxon>
        <taxon>Pterygota</taxon>
        <taxon>Neoptera</taxon>
        <taxon>Endopterygota</taxon>
        <taxon>Coleoptera</taxon>
        <taxon>Polyphaga</taxon>
        <taxon>Staphyliniformia</taxon>
        <taxon>Silphidae</taxon>
        <taxon>Nicrophorinae</taxon>
        <taxon>Nicrophorus</taxon>
    </lineage>
</organism>
<dbReference type="SUPFAM" id="SSF103473">
    <property type="entry name" value="MFS general substrate transporter"/>
    <property type="match status" value="1"/>
</dbReference>
<dbReference type="CDD" id="cd17317">
    <property type="entry name" value="MFS_SLC22"/>
    <property type="match status" value="1"/>
</dbReference>